<dbReference type="Pfam" id="PF23409">
    <property type="entry name" value="Beta-prop_EML"/>
    <property type="match status" value="1"/>
</dbReference>
<evidence type="ECO:0000256" key="6">
    <source>
        <dbReference type="ARBA" id="ARBA00023212"/>
    </source>
</evidence>
<dbReference type="SUPFAM" id="SSF50978">
    <property type="entry name" value="WD40 repeat-like"/>
    <property type="match status" value="2"/>
</dbReference>
<accession>A0A8T2R6Z0</accession>
<feature type="compositionally biased region" description="Basic and acidic residues" evidence="10">
    <location>
        <begin position="547"/>
        <end position="574"/>
    </location>
</feature>
<evidence type="ECO:0000256" key="3">
    <source>
        <dbReference type="ARBA" id="ARBA00022574"/>
    </source>
</evidence>
<feature type="region of interest" description="Disordered" evidence="10">
    <location>
        <begin position="1193"/>
        <end position="1219"/>
    </location>
</feature>
<feature type="compositionally biased region" description="Basic and acidic residues" evidence="10">
    <location>
        <begin position="1204"/>
        <end position="1219"/>
    </location>
</feature>
<evidence type="ECO:0000256" key="2">
    <source>
        <dbReference type="ARBA" id="ARBA00022490"/>
    </source>
</evidence>
<feature type="compositionally biased region" description="Basic and acidic residues" evidence="10">
    <location>
        <begin position="590"/>
        <end position="601"/>
    </location>
</feature>
<dbReference type="InterPro" id="IPR015943">
    <property type="entry name" value="WD40/YVTN_repeat-like_dom_sf"/>
</dbReference>
<reference evidence="12" key="1">
    <citation type="submission" date="2021-08" db="EMBL/GenBank/DDBJ databases">
        <title>WGS assembly of Ceratopteris richardii.</title>
        <authorList>
            <person name="Marchant D.B."/>
            <person name="Chen G."/>
            <person name="Jenkins J."/>
            <person name="Shu S."/>
            <person name="Leebens-Mack J."/>
            <person name="Grimwood J."/>
            <person name="Schmutz J."/>
            <person name="Soltis P."/>
            <person name="Soltis D."/>
            <person name="Chen Z.-H."/>
        </authorList>
    </citation>
    <scope>NUCLEOTIDE SEQUENCE</scope>
    <source>
        <strain evidence="12">Whitten #5841</strain>
        <tissue evidence="12">Leaf</tissue>
    </source>
</reference>
<dbReference type="PROSITE" id="PS50082">
    <property type="entry name" value="WD_REPEATS_2"/>
    <property type="match status" value="3"/>
</dbReference>
<evidence type="ECO:0000313" key="12">
    <source>
        <dbReference type="EMBL" id="KAH7291707.1"/>
    </source>
</evidence>
<dbReference type="InterPro" id="IPR001680">
    <property type="entry name" value="WD40_rpt"/>
</dbReference>
<evidence type="ECO:0000256" key="7">
    <source>
        <dbReference type="ARBA" id="ARBA00023273"/>
    </source>
</evidence>
<evidence type="ECO:0000256" key="4">
    <source>
        <dbReference type="ARBA" id="ARBA00022737"/>
    </source>
</evidence>
<dbReference type="InterPro" id="IPR055439">
    <property type="entry name" value="Beta-prop_EML_1st"/>
</dbReference>
<dbReference type="OrthoDB" id="1935234at2759"/>
<feature type="repeat" description="WD" evidence="8">
    <location>
        <begin position="247"/>
        <end position="281"/>
    </location>
</feature>
<dbReference type="EMBL" id="CM035434">
    <property type="protein sequence ID" value="KAH7291707.1"/>
    <property type="molecule type" value="Genomic_DNA"/>
</dbReference>
<gene>
    <name evidence="12" type="ORF">KP509_29G029600</name>
</gene>
<feature type="region of interest" description="Disordered" evidence="10">
    <location>
        <begin position="546"/>
        <end position="626"/>
    </location>
</feature>
<dbReference type="GO" id="GO:0005930">
    <property type="term" value="C:axoneme"/>
    <property type="evidence" value="ECO:0007669"/>
    <property type="project" value="UniProtKB-SubCell"/>
</dbReference>
<keyword evidence="5 9" id="KW-0175">Coiled coil</keyword>
<comment type="caution">
    <text evidence="12">The sequence shown here is derived from an EMBL/GenBank/DDBJ whole genome shotgun (WGS) entry which is preliminary data.</text>
</comment>
<dbReference type="PANTHER" id="PTHR14885:SF3">
    <property type="entry name" value="CILIA- AND FLAGELLA-ASSOCIATED PROTEIN 44"/>
    <property type="match status" value="1"/>
</dbReference>
<protein>
    <recommendedName>
        <fullName evidence="11">EML-like first beta-propeller domain-containing protein</fullName>
    </recommendedName>
</protein>
<dbReference type="PANTHER" id="PTHR14885">
    <property type="entry name" value="CILIA- AND FLAGELLA-ASSOCIATED PROTEIN 43-RELATED"/>
    <property type="match status" value="1"/>
</dbReference>
<feature type="coiled-coil region" evidence="9">
    <location>
        <begin position="1266"/>
        <end position="1304"/>
    </location>
</feature>
<dbReference type="SMART" id="SM00320">
    <property type="entry name" value="WD40"/>
    <property type="match status" value="10"/>
</dbReference>
<feature type="repeat" description="WD" evidence="8">
    <location>
        <begin position="434"/>
        <end position="465"/>
    </location>
</feature>
<keyword evidence="3 8" id="KW-0853">WD repeat</keyword>
<evidence type="ECO:0000256" key="5">
    <source>
        <dbReference type="ARBA" id="ARBA00023054"/>
    </source>
</evidence>
<name>A0A8T2R6Z0_CERRI</name>
<dbReference type="Gene3D" id="2.130.10.10">
    <property type="entry name" value="YVTN repeat-like/Quinoprotein amine dehydrogenase"/>
    <property type="match status" value="3"/>
</dbReference>
<sequence length="1731" mass="196578">MGPPGGSEAKRLSPDTVSFFRCLGFEGSRRNNLVYIAANTLIHTCGNSVQFLDLETKSQINLLSVGGFGIGCVAVHPSRDFFAVCEKGNHPNVYIYNYPSLTVHKILKQGTEKMYTAAAFNFDGSQLATVGGPPDFWLTVWDWRFESIVLQSKAFSQDIFQVSFSRHFSGQLVTCGIGHIRFWNMANTFTGPKLEGLIGKFGQVPLSDICAFAELPDGKVLSGTESGTVLVWDGGLIKCQLRRPGGSPCHDGMIEFLQLEGKGNEMLTAGADGYVRFWSLQWLDAAHDGDEKTVCEINPLRELHVDEKCSIKGIIVTDDHWLIQDENGILWKVHIPTFEVEKVLEFHAGFITGLSVSPNNHFLATSGSDCSVRLFHFKEKQQIYARWFTSGATTILWPSKTVDPDCRTIVAGFTDGVIRVLSRGAHQWGLTHAQKPHTMDVTAVSYSSDGDILATSSLDATVFFFHSSNRYKPLGFVKAPGPVTCIDWSPNGMNLLVGCSNGKILEIARPGYEVDSSITFELSLPSKSYTFLLPDLKDITQQLPEGAETKGHDSHASDKPDIGEHDSQKTDVEGRSVQGSQAEMDGDNQIDSKEINDHTQENESDFQSRHGSMTQEVKEEDNEMHQSSMNITDVANEDVNTAKGQQEQLDSKETSSLLNQQMSKEVRKSVHEFVQESNPIRSLLYTNSNLNTFYMVVEGAGAGCLFECHIDMKEVMGVTRWHSVPIKCLQYSSSQQYIVSGHDDGSVRIQTAPTPGQLSVMQQHVFWEGRLHDGFIGVVAGAMISCDHCFLASAAYDGSFYVHELKLEKPQQFTIHLEADKPSEAKDTVVDIGVGVYSIEEDKQKTEQDKQLKIALHNKKKLKDKVEAIQNSISKLLKENNERDINERLPLEDFEVDPSIRSMIESEIESRISEVKQELQWESEKMSIALGKLKRLFLDSLEVELIVLHGFKTNACVTTFRTGKLDPEILTAINEANSQRELPPAPRVSVLTLLKDAEEFPKGKNVAQIDDENSEHHAKAEDSAALQDMRRRRLKKMVSDYEKYVNDRENKNFESEDDIAAIKYAENNMGDFKLKTDLEHVQPKNQQTNAKKKRNEMLLLKESIFNQKMEFNREFLALRDIKMQISKQIHEKNCKIQEINDILRIKDEPLFAPCIFKDETPEERDKVSDKDIEEHCQNLKKMDEMHKAQEKKGGLDFGGMVSKAKPEEKNTSLPPSEKKALIDDSSRKEFEKLHRAHATTQSRAFALSSLEQEEQDATHIKLKFQKSKLLENIENMVNNFDNALKELRHKRFQLEINIKRADLKMITLYQELKVLRTMQPKEEALESRHSAKQMELRDMSDKLSEQDKVLEQKKQEVQALKEKKKQLMEEFEELVGESHPAKDALLKIYMRRIKLSKGVDDEDDDNLDEDMEVDDSKGSEDDFDEDEVVEICPAGCDQELYEKVCQLRERRTIEDSLLQESNKHLDVAQREKESKLKKKKAIETALASLEKEMEDFQKEKQNSLNQIDAVLPLYMHQLENLPDGKLPDDLSGVLVFSNKVINQLKETIKDHNTETVALKKLQKELKKEHITLVRERKSRESKIEDLEQRVIDVQMLKFGQMIDLEVLDTMNAKKDNEELRLQLRTQEAQNAAEVSKWNRLIDNSIDQIARAMKEHAACLHVTADLQESIRLLNKNMQQKAGSTYRDVFVEKKKAELEYNHLSKVVAAQGNRIEILNQELLSIQNDRRKLFP</sequence>
<feature type="region of interest" description="Disordered" evidence="10">
    <location>
        <begin position="1399"/>
        <end position="1424"/>
    </location>
</feature>
<evidence type="ECO:0000259" key="11">
    <source>
        <dbReference type="Pfam" id="PF23409"/>
    </source>
</evidence>
<evidence type="ECO:0000256" key="1">
    <source>
        <dbReference type="ARBA" id="ARBA00004430"/>
    </source>
</evidence>
<evidence type="ECO:0000313" key="13">
    <source>
        <dbReference type="Proteomes" id="UP000825935"/>
    </source>
</evidence>
<dbReference type="Proteomes" id="UP000825935">
    <property type="component" value="Chromosome 29"/>
</dbReference>
<keyword evidence="6" id="KW-0206">Cytoskeleton</keyword>
<proteinExistence type="predicted"/>
<feature type="repeat" description="WD" evidence="8">
    <location>
        <begin position="344"/>
        <end position="385"/>
    </location>
</feature>
<evidence type="ECO:0000256" key="9">
    <source>
        <dbReference type="SAM" id="Coils"/>
    </source>
</evidence>
<keyword evidence="2" id="KW-0963">Cytoplasm</keyword>
<evidence type="ECO:0000256" key="8">
    <source>
        <dbReference type="PROSITE-ProRule" id="PRU00221"/>
    </source>
</evidence>
<feature type="region of interest" description="Disordered" evidence="10">
    <location>
        <begin position="641"/>
        <end position="663"/>
    </location>
</feature>
<keyword evidence="4" id="KW-0677">Repeat</keyword>
<dbReference type="InterPro" id="IPR036322">
    <property type="entry name" value="WD40_repeat_dom_sf"/>
</dbReference>
<evidence type="ECO:0000256" key="10">
    <source>
        <dbReference type="SAM" id="MobiDB-lite"/>
    </source>
</evidence>
<dbReference type="Pfam" id="PF25828">
    <property type="entry name" value="CC_Cfap43"/>
    <property type="match status" value="1"/>
</dbReference>
<comment type="subcellular location">
    <subcellularLocation>
        <location evidence="1">Cytoplasm</location>
        <location evidence="1">Cytoskeleton</location>
        <location evidence="1">Cilium axoneme</location>
    </subcellularLocation>
</comment>
<dbReference type="Pfam" id="PF00400">
    <property type="entry name" value="WD40"/>
    <property type="match status" value="4"/>
</dbReference>
<keyword evidence="13" id="KW-1185">Reference proteome</keyword>
<feature type="compositionally biased region" description="Acidic residues" evidence="10">
    <location>
        <begin position="1400"/>
        <end position="1413"/>
    </location>
</feature>
<feature type="coiled-coil region" evidence="9">
    <location>
        <begin position="852"/>
        <end position="879"/>
    </location>
</feature>
<feature type="coiled-coil region" evidence="9">
    <location>
        <begin position="1458"/>
        <end position="1506"/>
    </location>
</feature>
<dbReference type="OMA" id="FIMDRVH"/>
<feature type="coiled-coil region" evidence="9">
    <location>
        <begin position="1336"/>
        <end position="1377"/>
    </location>
</feature>
<organism evidence="12 13">
    <name type="scientific">Ceratopteris richardii</name>
    <name type="common">Triangle waterfern</name>
    <dbReference type="NCBI Taxonomy" id="49495"/>
    <lineage>
        <taxon>Eukaryota</taxon>
        <taxon>Viridiplantae</taxon>
        <taxon>Streptophyta</taxon>
        <taxon>Embryophyta</taxon>
        <taxon>Tracheophyta</taxon>
        <taxon>Polypodiopsida</taxon>
        <taxon>Polypodiidae</taxon>
        <taxon>Polypodiales</taxon>
        <taxon>Pteridineae</taxon>
        <taxon>Pteridaceae</taxon>
        <taxon>Parkerioideae</taxon>
        <taxon>Ceratopteris</taxon>
    </lineage>
</organism>
<feature type="domain" description="EML-like first beta-propeller" evidence="11">
    <location>
        <begin position="70"/>
        <end position="280"/>
    </location>
</feature>
<keyword evidence="7" id="KW-0966">Cell projection</keyword>